<feature type="domain" description="Solute-binding protein family 3/N-terminal" evidence="2">
    <location>
        <begin position="68"/>
        <end position="293"/>
    </location>
</feature>
<dbReference type="Pfam" id="PF00497">
    <property type="entry name" value="SBP_bac_3"/>
    <property type="match status" value="1"/>
</dbReference>
<dbReference type="PANTHER" id="PTHR35936:SF19">
    <property type="entry name" value="AMINO-ACID-BINDING PROTEIN YXEM-RELATED"/>
    <property type="match status" value="1"/>
</dbReference>
<evidence type="ECO:0000313" key="3">
    <source>
        <dbReference type="EMBL" id="RFZ79720.1"/>
    </source>
</evidence>
<evidence type="ECO:0000259" key="2">
    <source>
        <dbReference type="SMART" id="SM00062"/>
    </source>
</evidence>
<dbReference type="Gene3D" id="3.40.190.10">
    <property type="entry name" value="Periplasmic binding protein-like II"/>
    <property type="match status" value="2"/>
</dbReference>
<name>A0A3E2NFQ5_9FIRM</name>
<evidence type="ECO:0000313" key="4">
    <source>
        <dbReference type="Proteomes" id="UP000260680"/>
    </source>
</evidence>
<dbReference type="InterPro" id="IPR001638">
    <property type="entry name" value="Solute-binding_3/MltF_N"/>
</dbReference>
<reference evidence="3 4" key="1">
    <citation type="submission" date="2018-07" db="EMBL/GenBank/DDBJ databases">
        <title>New species, Clostridium PI-S10-A1B.</title>
        <authorList>
            <person name="Krishna G."/>
            <person name="Summeta K."/>
            <person name="Shikha S."/>
            <person name="Prabhu P.B."/>
            <person name="Suresh K."/>
        </authorList>
    </citation>
    <scope>NUCLEOTIDE SEQUENCE [LARGE SCALE GENOMIC DNA]</scope>
    <source>
        <strain evidence="3 4">PI-S10-A1B</strain>
    </source>
</reference>
<dbReference type="SMART" id="SM00062">
    <property type="entry name" value="PBPb"/>
    <property type="match status" value="1"/>
</dbReference>
<sequence>MMNLNWEEMEMKKMIPILFTAVAVTLSGCSSQAVSKAADGKKSAEESVKSEATVAESSSNESTAGKRKVIIATGGTGEPYSLLSSDGKDWTGIDAEMWSEIAKRTGWDIEVKQTEFSSLFGELDAGRVDVAANCFATTKARMDKYTTSHPYYGDAQCVIVNEDKSDVNTFEALKDVTIGVTQGQASQVSVEKMADTYGWNVVVYETSDTGYQDLYLKRIDAMATTDSLVHKYEKTQNMKFHILDNRLLANNVAYYFQKNDKGNELCEEVNQVLDKMMEDGTTSKIVTKWMYSDMTKMIHE</sequence>
<accession>A0A3E2NFQ5</accession>
<dbReference type="OrthoDB" id="8613538at2"/>
<dbReference type="SUPFAM" id="SSF53850">
    <property type="entry name" value="Periplasmic binding protein-like II"/>
    <property type="match status" value="1"/>
</dbReference>
<evidence type="ECO:0000256" key="1">
    <source>
        <dbReference type="ARBA" id="ARBA00022729"/>
    </source>
</evidence>
<organism evidence="3 4">
    <name type="scientific">Lacrimispora amygdalina</name>
    <dbReference type="NCBI Taxonomy" id="253257"/>
    <lineage>
        <taxon>Bacteria</taxon>
        <taxon>Bacillati</taxon>
        <taxon>Bacillota</taxon>
        <taxon>Clostridia</taxon>
        <taxon>Lachnospirales</taxon>
        <taxon>Lachnospiraceae</taxon>
        <taxon>Lacrimispora</taxon>
    </lineage>
</organism>
<dbReference type="PANTHER" id="PTHR35936">
    <property type="entry name" value="MEMBRANE-BOUND LYTIC MUREIN TRANSGLYCOSYLASE F"/>
    <property type="match status" value="1"/>
</dbReference>
<gene>
    <name evidence="3" type="ORF">DS742_06730</name>
</gene>
<proteinExistence type="predicted"/>
<comment type="caution">
    <text evidence="3">The sequence shown here is derived from an EMBL/GenBank/DDBJ whole genome shotgun (WGS) entry which is preliminary data.</text>
</comment>
<dbReference type="EMBL" id="QOHO01000019">
    <property type="protein sequence ID" value="RFZ79720.1"/>
    <property type="molecule type" value="Genomic_DNA"/>
</dbReference>
<dbReference type="AlphaFoldDB" id="A0A3E2NFQ5"/>
<protein>
    <submittedName>
        <fullName evidence="3">Amino acid ABC transporter substrate-binding protein</fullName>
    </submittedName>
</protein>
<dbReference type="Proteomes" id="UP000260680">
    <property type="component" value="Unassembled WGS sequence"/>
</dbReference>
<keyword evidence="1" id="KW-0732">Signal</keyword>